<dbReference type="InterPro" id="IPR000873">
    <property type="entry name" value="AMP-dep_synth/lig_dom"/>
</dbReference>
<dbReference type="SUPFAM" id="SSF56801">
    <property type="entry name" value="Acetyl-CoA synthetase-like"/>
    <property type="match status" value="1"/>
</dbReference>
<dbReference type="Pfam" id="PF00550">
    <property type="entry name" value="PP-binding"/>
    <property type="match status" value="1"/>
</dbReference>
<keyword evidence="2" id="KW-0597">Phosphoprotein</keyword>
<dbReference type="AlphaFoldDB" id="A0A1X2H6Y8"/>
<name>A0A1X2H6Y8_SYNRA</name>
<dbReference type="Gene3D" id="3.40.50.720">
    <property type="entry name" value="NAD(P)-binding Rossmann-like Domain"/>
    <property type="match status" value="1"/>
</dbReference>
<dbReference type="InterPro" id="IPR020806">
    <property type="entry name" value="PKS_PP-bd"/>
</dbReference>
<feature type="domain" description="Carrier" evidence="3">
    <location>
        <begin position="564"/>
        <end position="637"/>
    </location>
</feature>
<dbReference type="Pfam" id="PF00501">
    <property type="entry name" value="AMP-binding"/>
    <property type="match status" value="1"/>
</dbReference>
<dbReference type="SUPFAM" id="SSF47336">
    <property type="entry name" value="ACP-like"/>
    <property type="match status" value="1"/>
</dbReference>
<dbReference type="SMART" id="SM00823">
    <property type="entry name" value="PKS_PP"/>
    <property type="match status" value="1"/>
</dbReference>
<dbReference type="GO" id="GO:0031177">
    <property type="term" value="F:phosphopantetheine binding"/>
    <property type="evidence" value="ECO:0007669"/>
    <property type="project" value="InterPro"/>
</dbReference>
<dbReference type="InterPro" id="IPR036736">
    <property type="entry name" value="ACP-like_sf"/>
</dbReference>
<dbReference type="InterPro" id="IPR009081">
    <property type="entry name" value="PP-bd_ACP"/>
</dbReference>
<dbReference type="OrthoDB" id="429813at2759"/>
<reference evidence="4 5" key="1">
    <citation type="submission" date="2016-07" db="EMBL/GenBank/DDBJ databases">
        <title>Pervasive Adenine N6-methylation of Active Genes in Fungi.</title>
        <authorList>
            <consortium name="DOE Joint Genome Institute"/>
            <person name="Mondo S.J."/>
            <person name="Dannebaum R.O."/>
            <person name="Kuo R.C."/>
            <person name="Labutti K."/>
            <person name="Haridas S."/>
            <person name="Kuo A."/>
            <person name="Salamov A."/>
            <person name="Ahrendt S.R."/>
            <person name="Lipzen A."/>
            <person name="Sullivan W."/>
            <person name="Andreopoulos W.B."/>
            <person name="Clum A."/>
            <person name="Lindquist E."/>
            <person name="Daum C."/>
            <person name="Ramamoorthy G.K."/>
            <person name="Gryganskyi A."/>
            <person name="Culley D."/>
            <person name="Magnuson J.K."/>
            <person name="James T.Y."/>
            <person name="O'Malley M.A."/>
            <person name="Stajich J.E."/>
            <person name="Spatafora J.W."/>
            <person name="Visel A."/>
            <person name="Grigoriev I.V."/>
        </authorList>
    </citation>
    <scope>NUCLEOTIDE SEQUENCE [LARGE SCALE GENOMIC DNA]</scope>
    <source>
        <strain evidence="4 5">NRRL 2496</strain>
    </source>
</reference>
<dbReference type="PROSITE" id="PS50075">
    <property type="entry name" value="CARRIER"/>
    <property type="match status" value="1"/>
</dbReference>
<gene>
    <name evidence="4" type="ORF">BCR43DRAFT_552129</name>
</gene>
<accession>A0A1X2H6Y8</accession>
<dbReference type="PROSITE" id="PS00012">
    <property type="entry name" value="PHOSPHOPANTETHEINE"/>
    <property type="match status" value="1"/>
</dbReference>
<dbReference type="InterPro" id="IPR006162">
    <property type="entry name" value="Ppantetheine_attach_site"/>
</dbReference>
<dbReference type="InterPro" id="IPR051414">
    <property type="entry name" value="Adenylate-forming_Reductase"/>
</dbReference>
<dbReference type="InterPro" id="IPR036291">
    <property type="entry name" value="NAD(P)-bd_dom_sf"/>
</dbReference>
<sequence>MTKLSIDQLPFHYNKYHAFIHVFEQLAKRYEDNVFAYYPAQNGFQSLTYGQINQLATTVATQWVDVVKDVHVAALLGDHSVNYLITQLAFLKLRIVLMCLSPRNSQPANVNLIQKTDTKLIYATKKYADMAKGVADESGNGCKAKILPTFDIQNLLKSPADGEILNHTFGPEDVEKTALVLHSSGTTNFPKPIRLSNRYLICTIQSFNLQLIKIHSEMAPIERDVQLTSMPLFHIFSIFAIFSQALTGSSNVILDKLPPQPAEILSICDELKVSLMSLPPLVIVHLHSYLEETKAFSSLQKIKYMIYGGAALKPDIGDFYHKNGINVRSVYGTTEINACSSSNMNRENKDWSLLKPIQMVEPYCIFEPVDEIAGLYHLVIKGDSPFLASGVCNRANGDYATNDIFKREGPEGYYRHMGRQDDTLVMENGEKTNPIPMEQCICASPLVKMCTVIGEGHQCTAALVELRYEEAIKCNPQQTIDQIQAAVQEANKEAPSHSVLLPQMVYILPLDQHLVSTDKGTVIRKHSSEKFKDVIEKMYRDLLEGSLSSSGKLDKATVAKWTAQDVETFLLQSAAEVLQRSTSGLDTQSPLFDFGLNSLLAIQLRNRVSDAFDNVPTNILFEHPAVSDLSRALLHLRNGEIEDETIVAEQHYQETQALKNSYLERAAKDFTVCKQTPQAHDRQHVVLLTGATGSLGSFMLRDMLQSPRVKKVVALVRGKPDQLFHRLEQTFVNRRLDISLLSNGKLEVLPMNLEAPYLGWDPATYDRLKQEVTLVQACAWLLDFNQPVSHYDKECIQGMYNLLKFAHRDTDPMYVHTISSVSCMAARGTPEIPETHPEDDPHVAMPMGYGQSKYIVEHLFNYLTREKNFPCIVERMGQVVGDTVNGVWNTSEQYPLLIVGGGSGLHKMPDIQTDIDWLPVDHAATGIFEIMLSTANKSAADVAGMVYHIVNPRMVTWNDVLESMKACGMEFDTTTPTEWVAALAKDQSNPAYKLLGFYEKNFTKPFQMPVFRTDKTVQEAPALASAPPFDANLLGKQLSYWKTVGFY</sequence>
<proteinExistence type="predicted"/>
<dbReference type="OMA" id="WDWLAHI"/>
<evidence type="ECO:0000313" key="5">
    <source>
        <dbReference type="Proteomes" id="UP000242180"/>
    </source>
</evidence>
<dbReference type="PANTHER" id="PTHR43439">
    <property type="entry name" value="PHENYLACETATE-COENZYME A LIGASE"/>
    <property type="match status" value="1"/>
</dbReference>
<dbReference type="InParanoid" id="A0A1X2H6Y8"/>
<comment type="caution">
    <text evidence="4">The sequence shown here is derived from an EMBL/GenBank/DDBJ whole genome shotgun (WGS) entry which is preliminary data.</text>
</comment>
<protein>
    <recommendedName>
        <fullName evidence="3">Carrier domain-containing protein</fullName>
    </recommendedName>
</protein>
<keyword evidence="1" id="KW-0596">Phosphopantetheine</keyword>
<dbReference type="Pfam" id="PF07993">
    <property type="entry name" value="NAD_binding_4"/>
    <property type="match status" value="1"/>
</dbReference>
<keyword evidence="5" id="KW-1185">Reference proteome</keyword>
<organism evidence="4 5">
    <name type="scientific">Syncephalastrum racemosum</name>
    <name type="common">Filamentous fungus</name>
    <dbReference type="NCBI Taxonomy" id="13706"/>
    <lineage>
        <taxon>Eukaryota</taxon>
        <taxon>Fungi</taxon>
        <taxon>Fungi incertae sedis</taxon>
        <taxon>Mucoromycota</taxon>
        <taxon>Mucoromycotina</taxon>
        <taxon>Mucoromycetes</taxon>
        <taxon>Mucorales</taxon>
        <taxon>Syncephalastraceae</taxon>
        <taxon>Syncephalastrum</taxon>
    </lineage>
</organism>
<dbReference type="Proteomes" id="UP000242180">
    <property type="component" value="Unassembled WGS sequence"/>
</dbReference>
<dbReference type="Pfam" id="PF23562">
    <property type="entry name" value="AMP-binding_C_3"/>
    <property type="match status" value="1"/>
</dbReference>
<evidence type="ECO:0000256" key="1">
    <source>
        <dbReference type="ARBA" id="ARBA00022450"/>
    </source>
</evidence>
<dbReference type="InterPro" id="IPR013120">
    <property type="entry name" value="FAR_NAD-bd"/>
</dbReference>
<dbReference type="PANTHER" id="PTHR43439:SF2">
    <property type="entry name" value="ENZYME, PUTATIVE (JCVI)-RELATED"/>
    <property type="match status" value="1"/>
</dbReference>
<dbReference type="Gene3D" id="1.10.1200.10">
    <property type="entry name" value="ACP-like"/>
    <property type="match status" value="1"/>
</dbReference>
<dbReference type="InterPro" id="IPR042099">
    <property type="entry name" value="ANL_N_sf"/>
</dbReference>
<dbReference type="EMBL" id="MCGN01000008">
    <property type="protein sequence ID" value="ORY94224.1"/>
    <property type="molecule type" value="Genomic_DNA"/>
</dbReference>
<evidence type="ECO:0000259" key="3">
    <source>
        <dbReference type="PROSITE" id="PS50075"/>
    </source>
</evidence>
<dbReference type="Gene3D" id="3.40.50.12780">
    <property type="entry name" value="N-terminal domain of ligase-like"/>
    <property type="match status" value="1"/>
</dbReference>
<dbReference type="STRING" id="13706.A0A1X2H6Y8"/>
<dbReference type="SUPFAM" id="SSF51735">
    <property type="entry name" value="NAD(P)-binding Rossmann-fold domains"/>
    <property type="match status" value="1"/>
</dbReference>
<evidence type="ECO:0000313" key="4">
    <source>
        <dbReference type="EMBL" id="ORY94224.1"/>
    </source>
</evidence>
<evidence type="ECO:0000256" key="2">
    <source>
        <dbReference type="ARBA" id="ARBA00022553"/>
    </source>
</evidence>